<feature type="compositionally biased region" description="Basic and acidic residues" evidence="1">
    <location>
        <begin position="96"/>
        <end position="112"/>
    </location>
</feature>
<reference evidence="3" key="1">
    <citation type="submission" date="2013-10" db="EMBL/GenBank/DDBJ databases">
        <title>Genome sequencing of Onchocerca volvulus.</title>
        <authorList>
            <person name="Cotton J."/>
            <person name="Tsai J."/>
            <person name="Stanley E."/>
            <person name="Tracey A."/>
            <person name="Holroyd N."/>
            <person name="Lustigman S."/>
            <person name="Berriman M."/>
        </authorList>
    </citation>
    <scope>NUCLEOTIDE SEQUENCE</scope>
</reference>
<dbReference type="Proteomes" id="UP000024404">
    <property type="component" value="Unassembled WGS sequence"/>
</dbReference>
<protein>
    <submittedName>
        <fullName evidence="2">Uncharacterized protein</fullName>
    </submittedName>
</protein>
<organism evidence="2 3">
    <name type="scientific">Onchocerca volvulus</name>
    <dbReference type="NCBI Taxonomy" id="6282"/>
    <lineage>
        <taxon>Eukaryota</taxon>
        <taxon>Metazoa</taxon>
        <taxon>Ecdysozoa</taxon>
        <taxon>Nematoda</taxon>
        <taxon>Chromadorea</taxon>
        <taxon>Rhabditida</taxon>
        <taxon>Spirurina</taxon>
        <taxon>Spiruromorpha</taxon>
        <taxon>Filarioidea</taxon>
        <taxon>Onchocercidae</taxon>
        <taxon>Onchocerca</taxon>
    </lineage>
</organism>
<evidence type="ECO:0000313" key="2">
    <source>
        <dbReference type="EnsemblMetazoa" id="OVOC11888.1"/>
    </source>
</evidence>
<evidence type="ECO:0000313" key="3">
    <source>
        <dbReference type="Proteomes" id="UP000024404"/>
    </source>
</evidence>
<accession>A0A8R1TLT2</accession>
<dbReference type="OMA" id="QSYHHER"/>
<feature type="region of interest" description="Disordered" evidence="1">
    <location>
        <begin position="15"/>
        <end position="119"/>
    </location>
</feature>
<sequence length="119" mass="14620">MESLFEDTSSFSNQYFRLESEKRVRKSDVAKESNIKHKKLKLEKYNEEEKKVQSGEKTKQHSRRRSNSPDQRKHAQSYHHERSVSRKIHVHKRPRSRETYAHQRSRSRETRTHQRSYRR</sequence>
<proteinExistence type="predicted"/>
<feature type="compositionally biased region" description="Basic and acidic residues" evidence="1">
    <location>
        <begin position="70"/>
        <end position="84"/>
    </location>
</feature>
<evidence type="ECO:0000256" key="1">
    <source>
        <dbReference type="SAM" id="MobiDB-lite"/>
    </source>
</evidence>
<feature type="compositionally biased region" description="Basic and acidic residues" evidence="1">
    <location>
        <begin position="18"/>
        <end position="35"/>
    </location>
</feature>
<name>A0A8R1TLT2_ONCVO</name>
<dbReference type="AlphaFoldDB" id="A0A8R1TLT2"/>
<keyword evidence="3" id="KW-1185">Reference proteome</keyword>
<feature type="compositionally biased region" description="Basic and acidic residues" evidence="1">
    <location>
        <begin position="42"/>
        <end position="59"/>
    </location>
</feature>
<feature type="compositionally biased region" description="Basic residues" evidence="1">
    <location>
        <begin position="85"/>
        <end position="95"/>
    </location>
</feature>
<dbReference type="EnsemblMetazoa" id="OVOC11888.1">
    <property type="protein sequence ID" value="OVOC11888.1"/>
    <property type="gene ID" value="WBGene00248697"/>
</dbReference>
<dbReference type="EMBL" id="CMVM020000016">
    <property type="status" value="NOT_ANNOTATED_CDS"/>
    <property type="molecule type" value="Genomic_DNA"/>
</dbReference>
<reference evidence="2" key="2">
    <citation type="submission" date="2022-06" db="UniProtKB">
        <authorList>
            <consortium name="EnsemblMetazoa"/>
        </authorList>
    </citation>
    <scope>IDENTIFICATION</scope>
</reference>